<reference evidence="3 4" key="2">
    <citation type="journal article" date="2021" name="Curr. Genet.">
        <title>Genetic response to nitrogen starvation in the aggressive Eucalyptus foliar pathogen Teratosphaeria destructans.</title>
        <authorList>
            <person name="Havenga M."/>
            <person name="Wingfield B.D."/>
            <person name="Wingfield M.J."/>
            <person name="Dreyer L.L."/>
            <person name="Roets F."/>
            <person name="Aylward J."/>
        </authorList>
    </citation>
    <scope>NUCLEOTIDE SEQUENCE [LARGE SCALE GENOMIC DNA]</scope>
    <source>
        <strain evidence="3">CMW44962</strain>
    </source>
</reference>
<feature type="region of interest" description="Disordered" evidence="1">
    <location>
        <begin position="437"/>
        <end position="492"/>
    </location>
</feature>
<feature type="region of interest" description="Disordered" evidence="1">
    <location>
        <begin position="1011"/>
        <end position="1230"/>
    </location>
</feature>
<feature type="compositionally biased region" description="Basic and acidic residues" evidence="1">
    <location>
        <begin position="926"/>
        <end position="947"/>
    </location>
</feature>
<organism evidence="3 4">
    <name type="scientific">Teratosphaeria destructans</name>
    <dbReference type="NCBI Taxonomy" id="418781"/>
    <lineage>
        <taxon>Eukaryota</taxon>
        <taxon>Fungi</taxon>
        <taxon>Dikarya</taxon>
        <taxon>Ascomycota</taxon>
        <taxon>Pezizomycotina</taxon>
        <taxon>Dothideomycetes</taxon>
        <taxon>Dothideomycetidae</taxon>
        <taxon>Mycosphaerellales</taxon>
        <taxon>Teratosphaeriaceae</taxon>
        <taxon>Teratosphaeria</taxon>
    </lineage>
</organism>
<feature type="region of interest" description="Disordered" evidence="1">
    <location>
        <begin position="584"/>
        <end position="971"/>
    </location>
</feature>
<feature type="compositionally biased region" description="Basic and acidic residues" evidence="1">
    <location>
        <begin position="454"/>
        <end position="468"/>
    </location>
</feature>
<evidence type="ECO:0000313" key="4">
    <source>
        <dbReference type="Proteomes" id="UP001138500"/>
    </source>
</evidence>
<feature type="compositionally biased region" description="Basic and acidic residues" evidence="1">
    <location>
        <begin position="625"/>
        <end position="635"/>
    </location>
</feature>
<gene>
    <name evidence="3" type="ORF">Tdes44962_MAKER09216</name>
</gene>
<feature type="region of interest" description="Disordered" evidence="1">
    <location>
        <begin position="1"/>
        <end position="37"/>
    </location>
</feature>
<proteinExistence type="predicted"/>
<feature type="compositionally biased region" description="Polar residues" evidence="1">
    <location>
        <begin position="687"/>
        <end position="708"/>
    </location>
</feature>
<feature type="compositionally biased region" description="Basic and acidic residues" evidence="1">
    <location>
        <begin position="834"/>
        <end position="846"/>
    </location>
</feature>
<keyword evidence="2" id="KW-0812">Transmembrane</keyword>
<feature type="compositionally biased region" description="Basic and acidic residues" evidence="1">
    <location>
        <begin position="865"/>
        <end position="875"/>
    </location>
</feature>
<dbReference type="AlphaFoldDB" id="A0A9W7W360"/>
<feature type="compositionally biased region" description="Basic and acidic residues" evidence="1">
    <location>
        <begin position="644"/>
        <end position="686"/>
    </location>
</feature>
<feature type="transmembrane region" description="Helical" evidence="2">
    <location>
        <begin position="93"/>
        <end position="114"/>
    </location>
</feature>
<protein>
    <submittedName>
        <fullName evidence="3">Uncharacterized protein</fullName>
    </submittedName>
</protein>
<evidence type="ECO:0000256" key="2">
    <source>
        <dbReference type="SAM" id="Phobius"/>
    </source>
</evidence>
<keyword evidence="4" id="KW-1185">Reference proteome</keyword>
<feature type="compositionally biased region" description="Polar residues" evidence="1">
    <location>
        <begin position="950"/>
        <end position="966"/>
    </location>
</feature>
<feature type="compositionally biased region" description="Basic and acidic residues" evidence="1">
    <location>
        <begin position="1021"/>
        <end position="1049"/>
    </location>
</feature>
<comment type="caution">
    <text evidence="3">The sequence shown here is derived from an EMBL/GenBank/DDBJ whole genome shotgun (WGS) entry which is preliminary data.</text>
</comment>
<dbReference type="OrthoDB" id="3642901at2759"/>
<feature type="compositionally biased region" description="Basic and acidic residues" evidence="1">
    <location>
        <begin position="1179"/>
        <end position="1208"/>
    </location>
</feature>
<feature type="region of interest" description="Disordered" evidence="1">
    <location>
        <begin position="377"/>
        <end position="405"/>
    </location>
</feature>
<reference evidence="3 4" key="1">
    <citation type="journal article" date="2018" name="IMA Fungus">
        <title>IMA Genome-F 10: Nine draft genome sequences of Claviceps purpurea s.lat., including C. arundinis, C. humidiphila, and C. cf. spartinae, pseudomolecules for the pitch canker pathogen Fusarium circinatum, draft genome of Davidsoniella eucalypti, Grosmannia galeiformis, Quambalaria eucalypti, and Teratosphaeria destructans.</title>
        <authorList>
            <person name="Wingfield B.D."/>
            <person name="Liu M."/>
            <person name="Nguyen H.D."/>
            <person name="Lane F.A."/>
            <person name="Morgan S.W."/>
            <person name="De Vos L."/>
            <person name="Wilken P.M."/>
            <person name="Duong T.A."/>
            <person name="Aylward J."/>
            <person name="Coetzee M.P."/>
            <person name="Dadej K."/>
            <person name="De Beer Z.W."/>
            <person name="Findlay W."/>
            <person name="Havenga M."/>
            <person name="Kolarik M."/>
            <person name="Menzies J.G."/>
            <person name="Naidoo K."/>
            <person name="Pochopski O."/>
            <person name="Shoukouhi P."/>
            <person name="Santana Q.C."/>
            <person name="Seifert K.A."/>
            <person name="Soal N."/>
            <person name="Steenkamp E.T."/>
            <person name="Tatham C.T."/>
            <person name="van der Nest M.A."/>
            <person name="Wingfield M.J."/>
        </authorList>
    </citation>
    <scope>NUCLEOTIDE SEQUENCE [LARGE SCALE GENOMIC DNA]</scope>
    <source>
        <strain evidence="3">CMW44962</strain>
    </source>
</reference>
<dbReference type="Proteomes" id="UP001138500">
    <property type="component" value="Unassembled WGS sequence"/>
</dbReference>
<evidence type="ECO:0000256" key="1">
    <source>
        <dbReference type="SAM" id="MobiDB-lite"/>
    </source>
</evidence>
<keyword evidence="2" id="KW-0472">Membrane</keyword>
<feature type="compositionally biased region" description="Polar residues" evidence="1">
    <location>
        <begin position="804"/>
        <end position="833"/>
    </location>
</feature>
<keyword evidence="2" id="KW-1133">Transmembrane helix</keyword>
<feature type="compositionally biased region" description="Basic residues" evidence="1">
    <location>
        <begin position="1159"/>
        <end position="1169"/>
    </location>
</feature>
<dbReference type="EMBL" id="RIBY02001446">
    <property type="protein sequence ID" value="KAH9828847.1"/>
    <property type="molecule type" value="Genomic_DNA"/>
</dbReference>
<name>A0A9W7W360_9PEZI</name>
<feature type="compositionally biased region" description="Pro residues" evidence="1">
    <location>
        <begin position="17"/>
        <end position="33"/>
    </location>
</feature>
<feature type="compositionally biased region" description="Polar residues" evidence="1">
    <location>
        <begin position="905"/>
        <end position="925"/>
    </location>
</feature>
<evidence type="ECO:0000313" key="3">
    <source>
        <dbReference type="EMBL" id="KAH9828847.1"/>
    </source>
</evidence>
<feature type="compositionally biased region" description="Basic and acidic residues" evidence="1">
    <location>
        <begin position="774"/>
        <end position="803"/>
    </location>
</feature>
<accession>A0A9W7W360</accession>
<feature type="compositionally biased region" description="Low complexity" evidence="1">
    <location>
        <begin position="469"/>
        <end position="481"/>
    </location>
</feature>
<sequence>MLSRRLAPARIPSTRPLRPPNPTTPPHQPPHPRPFSRQTPLLLVARTARPQLPYLAQPAFRATNGGLLGPNPHLARLLSTETRQYVASQVYLAAKWTAIIWTFAFLAGVAYIGVQAELEERRAPTPEEWTWWSRWRLMGIRPLPEYYQKTPKVTVTVNSPEKEEAASRTPSAKTDMQALVVKTKTTTKERPSKQNITSTHTKAQIGIPAIGNAIDARMLTQPMTKYDVPPLAVYHICRICLRPRSNRYHREHPIPVNGVPPPPGICRRCRVKKVEESGVVEEDVVEIVKIRDERPGCPNLFQGGESNEMRIGLSALIPDSDIVSADEASERRDREVLRKLERGERLYKVQEVHKESSADEEETRRIRYRHVYVRERSVSANPQEAAGDVDGAPLPKPKTSASSTAQDAIDAVSLLCQEPVMTNATAAAASMEVQPTGTQQALTSAEAPPTIKLRGADTVKAKTGKEASNKASSSTSYPASRSETKAPVKVMESSQPRFTEIDIRRMAREEVVKFRHAERKLEAHPDAYAHGRLIPVARRIEKSRDVKEPRPWEEVEVRVVNQSQSGQKVSSQAAEAGLFEREVSYKHVSQPSQRLTADNPAVEPTSIKERPSSDARSQPQHSHTGRRDFAYEADSHTYSASRGSKGESRRASERSASQHEPLYRHPGAEGSIHKGRGELSEYERVSRTGTKSNKSSQTLQETQQSFRGDSSGLKMTEPNTGSSSKPLPPESDPPISVKMREVLSWDPTQRFEAGDPWQEPPSKHDVDEVIEEVEQPRLNRSRTDSRVSDRVRELKNDADREQRATSVRTSGYSGSSYLDGNSVAKTASRQTSRFAEDAQVMDHEDFGGGSAREPANDFSTQSQKSEARASFRNREEVEDDKTLWPGSSSLRSGPDQGEADEKTARSQVSHAASRQSGNESPTSIESRPRAFDRRMAAVRQQEARSREVAASTSEMPTQPGTQQIRDSQPLRDDEYIWARRVIRPVNHDEERVSHDDLPAKHRTYVDQFFRKSFAPIGNGPTRKDGRPSDHWMEVEERLESGKPAHKRDSPNQQHTSVAWAKDGDSRTSKKSVRQASPPEVQPSRGQQQRRHYRRETKGSPSSTSTRVRFASKVEVSPTPPGSDASSSQFRIIGARGGSKKRVDGESGEDLIAEYESRGRTRVRRDRRHHEPIEEEAEYYSDKKRSATPDAPRGKDAMNRWDGVDDSQYRPRKGRPLHTALSESPSRERLTETFGGTAKTIELAGAYEHREPWHATVESIQREGSGKW</sequence>
<feature type="compositionally biased region" description="Polar residues" evidence="1">
    <location>
        <begin position="587"/>
        <end position="596"/>
    </location>
</feature>